<organism evidence="3 4">
    <name type="scientific">Amborella trichopoda</name>
    <dbReference type="NCBI Taxonomy" id="13333"/>
    <lineage>
        <taxon>Eukaryota</taxon>
        <taxon>Viridiplantae</taxon>
        <taxon>Streptophyta</taxon>
        <taxon>Embryophyta</taxon>
        <taxon>Tracheophyta</taxon>
        <taxon>Spermatophyta</taxon>
        <taxon>Magnoliopsida</taxon>
        <taxon>Amborellales</taxon>
        <taxon>Amborellaceae</taxon>
        <taxon>Amborella</taxon>
    </lineage>
</organism>
<reference evidence="4" key="1">
    <citation type="journal article" date="2013" name="Science">
        <title>The Amborella genome and the evolution of flowering plants.</title>
        <authorList>
            <consortium name="Amborella Genome Project"/>
        </authorList>
    </citation>
    <scope>NUCLEOTIDE SEQUENCE [LARGE SCALE GENOMIC DNA]</scope>
</reference>
<dbReference type="OMA" id="CYSNIDL"/>
<proteinExistence type="predicted"/>
<name>W1NYT8_AMBTC</name>
<dbReference type="eggNOG" id="KOG4341">
    <property type="taxonomic scope" value="Eukaryota"/>
</dbReference>
<keyword evidence="4" id="KW-1185">Reference proteome</keyword>
<feature type="compositionally biased region" description="Low complexity" evidence="1">
    <location>
        <begin position="498"/>
        <end position="515"/>
    </location>
</feature>
<dbReference type="GO" id="GO:0031146">
    <property type="term" value="P:SCF-dependent proteasomal ubiquitin-dependent protein catabolic process"/>
    <property type="evidence" value="ECO:0000318"/>
    <property type="project" value="GO_Central"/>
</dbReference>
<gene>
    <name evidence="3" type="ORF">AMTR_s00103p00037140</name>
</gene>
<dbReference type="Pfam" id="PF12937">
    <property type="entry name" value="F-box-like"/>
    <property type="match status" value="1"/>
</dbReference>
<dbReference type="HOGENOM" id="CLU_027914_1_0_1"/>
<dbReference type="PANTHER" id="PTHR16134">
    <property type="entry name" value="F-BOX/TPR REPEAT PROTEIN POF3"/>
    <property type="match status" value="1"/>
</dbReference>
<dbReference type="EMBL" id="KI394805">
    <property type="protein sequence ID" value="ERN00813.1"/>
    <property type="molecule type" value="Genomic_DNA"/>
</dbReference>
<dbReference type="InterPro" id="IPR032675">
    <property type="entry name" value="LRR_dom_sf"/>
</dbReference>
<sequence>MFCSPETPRAPSFPFSESPRASNFCLSENSRASSFCVVEESRVLRSGVMEQVIESLLGFSDSEALDVALEQMMDRKESESSKDEFVEETLQLSSLLRESAERLARKRASFHNSVVWPLGSDLTIQVFSKLDTRSLCQAGATCSLFNKCSVDPSCYADLELTSRSPKISNATVNTMIQRAGGNLQSLRLGIISEPSETERSYGSAVDFTQRSVDSLDSWHSRRSMQGRETSVLTRTCLSSLSMDNGAIGALLKRLHLYNIERMDNASFCAALSVCPSLIDLEVLGLHIELRQALKTLSSSCRGLERLVIESAKSGRDESLKSATCAELVNGCPLISSLAIRAFKLSDQKVRILCKGFRNLRFLDLSSAYSICGLFLRSLTETESLLETLILRDCMHLKEVEVNRFLSAIHTGDLQFLRFFDISNKDGLASDDDWYNRCYTPSQEHISRVQSERPEIRIVADFPLDRSFTELEHMIDSDINSDDSAALHMSDRVSSYSIPFPSSSDSSYSNDPGSGNEDSQNAHNDLYDEFSDGNDSPYRY</sequence>
<dbReference type="PANTHER" id="PTHR16134:SF73">
    <property type="entry name" value="F-BOX DOMAIN-CONTAINING PROTEIN"/>
    <property type="match status" value="1"/>
</dbReference>
<dbReference type="SUPFAM" id="SSF81383">
    <property type="entry name" value="F-box domain"/>
    <property type="match status" value="1"/>
</dbReference>
<dbReference type="InterPro" id="IPR036047">
    <property type="entry name" value="F-box-like_dom_sf"/>
</dbReference>
<dbReference type="SUPFAM" id="SSF52047">
    <property type="entry name" value="RNI-like"/>
    <property type="match status" value="1"/>
</dbReference>
<evidence type="ECO:0000313" key="4">
    <source>
        <dbReference type="Proteomes" id="UP000017836"/>
    </source>
</evidence>
<dbReference type="GO" id="GO:0019005">
    <property type="term" value="C:SCF ubiquitin ligase complex"/>
    <property type="evidence" value="ECO:0000318"/>
    <property type="project" value="GO_Central"/>
</dbReference>
<evidence type="ECO:0000259" key="2">
    <source>
        <dbReference type="Pfam" id="PF12937"/>
    </source>
</evidence>
<dbReference type="Gramene" id="ERN00813">
    <property type="protein sequence ID" value="ERN00813"/>
    <property type="gene ID" value="AMTR_s00103p00037140"/>
</dbReference>
<accession>W1NYT8</accession>
<dbReference type="Proteomes" id="UP000017836">
    <property type="component" value="Unassembled WGS sequence"/>
</dbReference>
<feature type="region of interest" description="Disordered" evidence="1">
    <location>
        <begin position="498"/>
        <end position="539"/>
    </location>
</feature>
<evidence type="ECO:0000256" key="1">
    <source>
        <dbReference type="SAM" id="MobiDB-lite"/>
    </source>
</evidence>
<dbReference type="InterPro" id="IPR001810">
    <property type="entry name" value="F-box_dom"/>
</dbReference>
<dbReference type="AlphaFoldDB" id="W1NYT8"/>
<dbReference type="Gene3D" id="3.80.10.10">
    <property type="entry name" value="Ribonuclease Inhibitor"/>
    <property type="match status" value="1"/>
</dbReference>
<dbReference type="STRING" id="13333.W1NYT8"/>
<feature type="domain" description="F-box" evidence="2">
    <location>
        <begin position="121"/>
        <end position="156"/>
    </location>
</feature>
<evidence type="ECO:0000313" key="3">
    <source>
        <dbReference type="EMBL" id="ERN00813.1"/>
    </source>
</evidence>
<protein>
    <recommendedName>
        <fullName evidence="2">F-box domain-containing protein</fullName>
    </recommendedName>
</protein>